<dbReference type="PROSITE" id="PS51257">
    <property type="entry name" value="PROKAR_LIPOPROTEIN"/>
    <property type="match status" value="1"/>
</dbReference>
<accession>A0A2R8ACW1</accession>
<dbReference type="AlphaFoldDB" id="A0A2R8ACW1"/>
<organism evidence="7 8">
    <name type="scientific">Pontivivens insulae</name>
    <dbReference type="NCBI Taxonomy" id="1639689"/>
    <lineage>
        <taxon>Bacteria</taxon>
        <taxon>Pseudomonadati</taxon>
        <taxon>Pseudomonadota</taxon>
        <taxon>Alphaproteobacteria</taxon>
        <taxon>Rhodobacterales</taxon>
        <taxon>Paracoccaceae</taxon>
        <taxon>Pontivivens</taxon>
    </lineage>
</organism>
<dbReference type="Gene3D" id="3.50.50.60">
    <property type="entry name" value="FAD/NAD(P)-binding domain"/>
    <property type="match status" value="1"/>
</dbReference>
<dbReference type="RefSeq" id="WP_108782651.1">
    <property type="nucleotide sequence ID" value="NZ_OMKW01000003.1"/>
</dbReference>
<dbReference type="PRINTS" id="PR00420">
    <property type="entry name" value="RNGMNOXGNASE"/>
</dbReference>
<dbReference type="PANTHER" id="PTHR13789">
    <property type="entry name" value="MONOOXYGENASE"/>
    <property type="match status" value="1"/>
</dbReference>
<gene>
    <name evidence="7" type="primary">xlnD</name>
    <name evidence="7" type="ORF">POI8812_02241</name>
</gene>
<dbReference type="PANTHER" id="PTHR13789:SF318">
    <property type="entry name" value="GERANYLGERANYL DIPHOSPHATE REDUCTASE"/>
    <property type="match status" value="1"/>
</dbReference>
<dbReference type="Pfam" id="PF01494">
    <property type="entry name" value="FAD_binding_3"/>
    <property type="match status" value="1"/>
</dbReference>
<dbReference type="InterPro" id="IPR050493">
    <property type="entry name" value="FAD-dep_Monooxygenase_BioMet"/>
</dbReference>
<evidence type="ECO:0000256" key="3">
    <source>
        <dbReference type="ARBA" id="ARBA00022827"/>
    </source>
</evidence>
<protein>
    <submittedName>
        <fullName evidence="7">3-hydroxybenzoate 6-hydroxylase 1</fullName>
        <ecNumber evidence="7">1.14.13.24</ecNumber>
    </submittedName>
</protein>
<dbReference type="EC" id="1.14.13.24" evidence="7"/>
<comment type="cofactor">
    <cofactor evidence="1">
        <name>FAD</name>
        <dbReference type="ChEBI" id="CHEBI:57692"/>
    </cofactor>
</comment>
<sequence>MRVAIVGAGIAGLSAALACAQRGLTVTIFEQAAALGEVGAGLQLGPNAVAVLDALGLGEEARALATRPDAVVIRDHWTGARLMQVAMGDAAEARWKRPLLAFHRADLIGLLANAVEAEGVTFRLGTAVAPEGAVDGDVGGDRFDVVIGADGVKSGLRAALGEMPKADFTGFAAWRALTPRAPDAPNRTELTIGPDRHIVTYPLRGGRLTNIVAVTKRIDWRAEGWSEVDDPDNLRRAFDGWSHHAQDALADVRDTFLWGLLSHPELPHWHKGKLVVIGDAAHPMLPFLAQGAAMGLEDGWALAHCLSQGADLARFEAHRKARATRMQAAAVTQGRINHTGLPLRPALLAGMAVTDRLFPRFGQRRMDWIYGHDPVAEAAIAFGSNKID</sequence>
<evidence type="ECO:0000313" key="8">
    <source>
        <dbReference type="Proteomes" id="UP000244932"/>
    </source>
</evidence>
<keyword evidence="8" id="KW-1185">Reference proteome</keyword>
<keyword evidence="3" id="KW-0274">FAD</keyword>
<dbReference type="GO" id="GO:0018669">
    <property type="term" value="F:3-hydroxybenzoate 6-monooxygenase activity"/>
    <property type="evidence" value="ECO:0007669"/>
    <property type="project" value="UniProtKB-EC"/>
</dbReference>
<keyword evidence="2" id="KW-0285">Flavoprotein</keyword>
<name>A0A2R8ACW1_9RHOB</name>
<dbReference type="SUPFAM" id="SSF51905">
    <property type="entry name" value="FAD/NAD(P)-binding domain"/>
    <property type="match status" value="1"/>
</dbReference>
<dbReference type="EMBL" id="OMKW01000003">
    <property type="protein sequence ID" value="SPF29915.1"/>
    <property type="molecule type" value="Genomic_DNA"/>
</dbReference>
<evidence type="ECO:0000256" key="4">
    <source>
        <dbReference type="ARBA" id="ARBA00023002"/>
    </source>
</evidence>
<evidence type="ECO:0000256" key="5">
    <source>
        <dbReference type="ARBA" id="ARBA00023033"/>
    </source>
</evidence>
<evidence type="ECO:0000313" key="7">
    <source>
        <dbReference type="EMBL" id="SPF29915.1"/>
    </source>
</evidence>
<dbReference type="InterPro" id="IPR036188">
    <property type="entry name" value="FAD/NAD-bd_sf"/>
</dbReference>
<keyword evidence="5" id="KW-0503">Monooxygenase</keyword>
<feature type="domain" description="FAD-binding" evidence="6">
    <location>
        <begin position="2"/>
        <end position="326"/>
    </location>
</feature>
<reference evidence="7 8" key="1">
    <citation type="submission" date="2018-03" db="EMBL/GenBank/DDBJ databases">
        <authorList>
            <person name="Keele B.F."/>
        </authorList>
    </citation>
    <scope>NUCLEOTIDE SEQUENCE [LARGE SCALE GENOMIC DNA]</scope>
    <source>
        <strain evidence="7 8">CeCT 8812</strain>
    </source>
</reference>
<dbReference type="SUPFAM" id="SSF54373">
    <property type="entry name" value="FAD-linked reductases, C-terminal domain"/>
    <property type="match status" value="1"/>
</dbReference>
<keyword evidence="4 7" id="KW-0560">Oxidoreductase</keyword>
<dbReference type="OrthoDB" id="4230779at2"/>
<evidence type="ECO:0000256" key="2">
    <source>
        <dbReference type="ARBA" id="ARBA00022630"/>
    </source>
</evidence>
<proteinExistence type="predicted"/>
<dbReference type="Proteomes" id="UP000244932">
    <property type="component" value="Unassembled WGS sequence"/>
</dbReference>
<evidence type="ECO:0000259" key="6">
    <source>
        <dbReference type="Pfam" id="PF01494"/>
    </source>
</evidence>
<evidence type="ECO:0000256" key="1">
    <source>
        <dbReference type="ARBA" id="ARBA00001974"/>
    </source>
</evidence>
<dbReference type="GO" id="GO:0071949">
    <property type="term" value="F:FAD binding"/>
    <property type="evidence" value="ECO:0007669"/>
    <property type="project" value="InterPro"/>
</dbReference>
<dbReference type="InterPro" id="IPR002938">
    <property type="entry name" value="FAD-bd"/>
</dbReference>